<evidence type="ECO:0000313" key="3">
    <source>
        <dbReference type="EMBL" id="KAI9633679.1"/>
    </source>
</evidence>
<feature type="region of interest" description="Disordered" evidence="2">
    <location>
        <begin position="199"/>
        <end position="224"/>
    </location>
</feature>
<organism evidence="3 4">
    <name type="scientific">Dioszegia hungarica</name>
    <dbReference type="NCBI Taxonomy" id="4972"/>
    <lineage>
        <taxon>Eukaryota</taxon>
        <taxon>Fungi</taxon>
        <taxon>Dikarya</taxon>
        <taxon>Basidiomycota</taxon>
        <taxon>Agaricomycotina</taxon>
        <taxon>Tremellomycetes</taxon>
        <taxon>Tremellales</taxon>
        <taxon>Bulleribasidiaceae</taxon>
        <taxon>Dioszegia</taxon>
    </lineage>
</organism>
<comment type="caution">
    <text evidence="3">The sequence shown here is derived from an EMBL/GenBank/DDBJ whole genome shotgun (WGS) entry which is preliminary data.</text>
</comment>
<feature type="compositionally biased region" description="Polar residues" evidence="2">
    <location>
        <begin position="574"/>
        <end position="593"/>
    </location>
</feature>
<feature type="region of interest" description="Disordered" evidence="2">
    <location>
        <begin position="526"/>
        <end position="593"/>
    </location>
</feature>
<feature type="region of interest" description="Disordered" evidence="2">
    <location>
        <begin position="707"/>
        <end position="768"/>
    </location>
</feature>
<evidence type="ECO:0000256" key="1">
    <source>
        <dbReference type="SAM" id="Coils"/>
    </source>
</evidence>
<feature type="region of interest" description="Disordered" evidence="2">
    <location>
        <begin position="954"/>
        <end position="982"/>
    </location>
</feature>
<evidence type="ECO:0000256" key="2">
    <source>
        <dbReference type="SAM" id="MobiDB-lite"/>
    </source>
</evidence>
<feature type="region of interest" description="Disordered" evidence="2">
    <location>
        <begin position="1"/>
        <end position="46"/>
    </location>
</feature>
<feature type="region of interest" description="Disordered" evidence="2">
    <location>
        <begin position="450"/>
        <end position="507"/>
    </location>
</feature>
<protein>
    <submittedName>
        <fullName evidence="3">Uncharacterized protein</fullName>
    </submittedName>
</protein>
<feature type="coiled-coil region" evidence="1">
    <location>
        <begin position="65"/>
        <end position="95"/>
    </location>
</feature>
<feature type="compositionally biased region" description="Pro residues" evidence="2">
    <location>
        <begin position="329"/>
        <end position="351"/>
    </location>
</feature>
<accession>A0AA38H6U1</accession>
<feature type="compositionally biased region" description="Basic and acidic residues" evidence="2">
    <location>
        <begin position="738"/>
        <end position="747"/>
    </location>
</feature>
<dbReference type="AlphaFoldDB" id="A0AA38H6U1"/>
<feature type="compositionally biased region" description="Polar residues" evidence="2">
    <location>
        <begin position="266"/>
        <end position="275"/>
    </location>
</feature>
<dbReference type="EMBL" id="JAKWFO010000008">
    <property type="protein sequence ID" value="KAI9633679.1"/>
    <property type="molecule type" value="Genomic_DNA"/>
</dbReference>
<dbReference type="GeneID" id="77726769"/>
<proteinExistence type="predicted"/>
<dbReference type="Proteomes" id="UP001164286">
    <property type="component" value="Unassembled WGS sequence"/>
</dbReference>
<feature type="compositionally biased region" description="Low complexity" evidence="2">
    <location>
        <begin position="526"/>
        <end position="539"/>
    </location>
</feature>
<feature type="compositionally biased region" description="Polar residues" evidence="2">
    <location>
        <begin position="208"/>
        <end position="224"/>
    </location>
</feature>
<evidence type="ECO:0000313" key="4">
    <source>
        <dbReference type="Proteomes" id="UP001164286"/>
    </source>
</evidence>
<dbReference type="RefSeq" id="XP_052943456.1">
    <property type="nucleotide sequence ID" value="XM_053087564.1"/>
</dbReference>
<feature type="region of interest" description="Disordered" evidence="2">
    <location>
        <begin position="816"/>
        <end position="844"/>
    </location>
</feature>
<feature type="compositionally biased region" description="Gly residues" evidence="2">
    <location>
        <begin position="969"/>
        <end position="980"/>
    </location>
</feature>
<keyword evidence="1" id="KW-0175">Coiled coil</keyword>
<feature type="region of interest" description="Disordered" evidence="2">
    <location>
        <begin position="248"/>
        <end position="281"/>
    </location>
</feature>
<sequence length="1006" mass="107704">MSSIQTPPQTPRRVSSHRRAKTLAPSPVRTPLGPRPTLQHSRSSGTLARQFVDTHSTTYAHLYEHEDDGITREKLEAEQRRLEEERRRGREMRERMMRMKLGGEKENVATGSGETKTRAASWRPLSLVAKRQGGGAGHVRSASHQLPSSLLAGPSLRSVSDTPTSLCITHMAHAPSPSRSPAHSTHSQPLRVVIERSDSPYHSEEGQIGNTSVSSDPKSTYSWASSFSGETAELRATATYLRQSLDNSRRVSANIPEGDEAEHNGATETEAQETLDTPDKVKRRRKRIVAIAHTVRQLEGVGSREAEDPNFYGQLVKAWNDRPGFAPVAAPPLHGPPALLPPPNLPPPPPADPYQYPPPMSPAFERHFGSPADPQLYTPAMGYAGPSTAEEVYEYDDQASDFSGEFRSRSFRNSYASALHDLALEGGEGSGQRMTEKAWLKSPMRWSGAWEGWGAKPPTPAAKEEESTIDWTQTPQRPRPNSSRIPRSAPNFSKPLQPIPVAAGTPDKEGWGLGFMSAWWTEPPASSRNLAAASSRPPSGTEDRRQDFQMGEGETRWISTSPTSLSGDAGAVGESSTPGHTNTSMTLSGVSTPSFGMRIHASAERKWARAEIVRRPAATDTAAPPTWLASIPMETGSSGVSIESHRPMATADSNAISVLEPLPTAQLLDPLDIIVPRIGTVRDPAPARGKRSLLGWLGEWVVPLGSDTASPDASPPSSPGRCGDSDGGEGGGEGDDGGEAREGRRTPAETPRPAIDARRDAEPVPRRHADHRATVIHFPSGYAYDQPQSYQPKPDLGFLPNPLFSPAYYPPHTERYLAPGRDAPRPCGRRGARPDEKAVPGVDTSPAAKLRPLFLPMRLERARWRYSTASTVGSNGTALPVYQPEVQGCDAIGPHGGHAKAEEGAHGAAILAGIHHALVLDIWGMASGVRGVSQGCREGGGGVEAKLAGTVAASPRSMGDAEQDSNGHGVAGGSGSGGCRGDCSGDTEGEMIHFGTLGHLSIGQYL</sequence>
<feature type="compositionally biased region" description="Low complexity" evidence="2">
    <location>
        <begin position="475"/>
        <end position="490"/>
    </location>
</feature>
<feature type="region of interest" description="Disordered" evidence="2">
    <location>
        <begin position="328"/>
        <end position="351"/>
    </location>
</feature>
<reference evidence="3" key="1">
    <citation type="journal article" date="2022" name="G3 (Bethesda)">
        <title>High quality genome of the basidiomycete yeast Dioszegia hungarica PDD-24b-2 isolated from cloud water.</title>
        <authorList>
            <person name="Jarrige D."/>
            <person name="Haridas S."/>
            <person name="Bleykasten-Grosshans C."/>
            <person name="Joly M."/>
            <person name="Nadalig T."/>
            <person name="Sancelme M."/>
            <person name="Vuilleumier S."/>
            <person name="Grigoriev I.V."/>
            <person name="Amato P."/>
            <person name="Bringel F."/>
        </authorList>
    </citation>
    <scope>NUCLEOTIDE SEQUENCE</scope>
    <source>
        <strain evidence="3">PDD-24b-2</strain>
    </source>
</reference>
<gene>
    <name evidence="3" type="ORF">MKK02DRAFT_28468</name>
</gene>
<feature type="compositionally biased region" description="Basic and acidic residues" evidence="2">
    <location>
        <begin position="755"/>
        <end position="768"/>
    </location>
</feature>
<name>A0AA38H6U1_9TREE</name>
<keyword evidence="4" id="KW-1185">Reference proteome</keyword>
<feature type="compositionally biased region" description="Polar residues" evidence="2">
    <location>
        <begin position="557"/>
        <end position="566"/>
    </location>
</feature>